<feature type="compositionally biased region" description="Low complexity" evidence="1">
    <location>
        <begin position="202"/>
        <end position="217"/>
    </location>
</feature>
<evidence type="ECO:0000256" key="1">
    <source>
        <dbReference type="SAM" id="MobiDB-lite"/>
    </source>
</evidence>
<reference evidence="2" key="1">
    <citation type="submission" date="2022-03" db="EMBL/GenBank/DDBJ databases">
        <title>Draft genome sequence of Aduncisulcus paluster, a free-living microaerophilic Fornicata.</title>
        <authorList>
            <person name="Yuyama I."/>
            <person name="Kume K."/>
            <person name="Tamura T."/>
            <person name="Inagaki Y."/>
            <person name="Hashimoto T."/>
        </authorList>
    </citation>
    <scope>NUCLEOTIDE SEQUENCE</scope>
    <source>
        <strain evidence="2">NY0171</strain>
    </source>
</reference>
<feature type="compositionally biased region" description="Basic and acidic residues" evidence="1">
    <location>
        <begin position="154"/>
        <end position="176"/>
    </location>
</feature>
<comment type="caution">
    <text evidence="2">The sequence shown here is derived from an EMBL/GenBank/DDBJ whole genome shotgun (WGS) entry which is preliminary data.</text>
</comment>
<feature type="compositionally biased region" description="Low complexity" evidence="1">
    <location>
        <begin position="280"/>
        <end position="297"/>
    </location>
</feature>
<dbReference type="Proteomes" id="UP001057375">
    <property type="component" value="Unassembled WGS sequence"/>
</dbReference>
<feature type="compositionally biased region" description="Basic and acidic residues" evidence="1">
    <location>
        <begin position="49"/>
        <end position="62"/>
    </location>
</feature>
<feature type="compositionally biased region" description="Basic residues" evidence="1">
    <location>
        <begin position="23"/>
        <end position="38"/>
    </location>
</feature>
<keyword evidence="3" id="KW-1185">Reference proteome</keyword>
<feature type="non-terminal residue" evidence="2">
    <location>
        <position position="340"/>
    </location>
</feature>
<proteinExistence type="predicted"/>
<feature type="compositionally biased region" description="Basic residues" evidence="1">
    <location>
        <begin position="65"/>
        <end position="77"/>
    </location>
</feature>
<accession>A0ABQ5KX09</accession>
<organism evidence="2 3">
    <name type="scientific">Aduncisulcus paluster</name>
    <dbReference type="NCBI Taxonomy" id="2918883"/>
    <lineage>
        <taxon>Eukaryota</taxon>
        <taxon>Metamonada</taxon>
        <taxon>Carpediemonas-like organisms</taxon>
        <taxon>Aduncisulcus</taxon>
    </lineage>
</organism>
<sequence>MVKEQNRSSQSKGEESKGEKKFQQKKSQKPKRVKKRRDSKSGEGPNKTVKIDKSVKSLDEIPAKPVKKLIKPHKQSISKKENSQITSDKIGGNSHVSGKKSIKNSTSQSKQLKESQIDDEIIQFGTSNVSSKAKKVKGKQSKKKTVSPVNSSDDNPKQPKDTIAPRESELVSEKAKKTQKKQKNSKKSSMTAKKTKSVAFIEPESNPSSSKSDSIPYEDTKDKEQQKKEKKREKARKRKERKRQKKEGESRSSSEGKEEEKDSADIKEKPIVPLSDTILKDSSSTFSKKSSKSVPSSNLTPIIPNPSITDPSITDSPVVSKEHDPYASPGYCLYAESSSD</sequence>
<gene>
    <name evidence="2" type="ORF">ADUPG1_009856</name>
</gene>
<feature type="compositionally biased region" description="Polar residues" evidence="1">
    <location>
        <begin position="306"/>
        <end position="317"/>
    </location>
</feature>
<feature type="compositionally biased region" description="Basic residues" evidence="1">
    <location>
        <begin position="177"/>
        <end position="186"/>
    </location>
</feature>
<feature type="region of interest" description="Disordered" evidence="1">
    <location>
        <begin position="1"/>
        <end position="329"/>
    </location>
</feature>
<feature type="compositionally biased region" description="Basic and acidic residues" evidence="1">
    <location>
        <begin position="1"/>
        <end position="22"/>
    </location>
</feature>
<feature type="compositionally biased region" description="Basic and acidic residues" evidence="1">
    <location>
        <begin position="218"/>
        <end position="227"/>
    </location>
</feature>
<name>A0ABQ5KX09_9EUKA</name>
<protein>
    <submittedName>
        <fullName evidence="2">Uncharacterized protein</fullName>
    </submittedName>
</protein>
<evidence type="ECO:0000313" key="2">
    <source>
        <dbReference type="EMBL" id="GKT36987.1"/>
    </source>
</evidence>
<evidence type="ECO:0000313" key="3">
    <source>
        <dbReference type="Proteomes" id="UP001057375"/>
    </source>
</evidence>
<dbReference type="EMBL" id="BQXS01011354">
    <property type="protein sequence ID" value="GKT36987.1"/>
    <property type="molecule type" value="Genomic_DNA"/>
</dbReference>
<feature type="compositionally biased region" description="Basic and acidic residues" evidence="1">
    <location>
        <begin position="246"/>
        <end position="270"/>
    </location>
</feature>
<feature type="compositionally biased region" description="Basic residues" evidence="1">
    <location>
        <begin position="132"/>
        <end position="145"/>
    </location>
</feature>
<feature type="compositionally biased region" description="Basic residues" evidence="1">
    <location>
        <begin position="228"/>
        <end position="245"/>
    </location>
</feature>